<name>A0A9I9EMU9_CUCME</name>
<protein>
    <submittedName>
        <fullName evidence="1">Uncharacterized protein</fullName>
    </submittedName>
</protein>
<dbReference type="EnsemblPlants" id="MELO3C035647.2.1">
    <property type="protein sequence ID" value="MELO3C035647.2.1"/>
    <property type="gene ID" value="MELO3C035647.2"/>
</dbReference>
<organism evidence="1">
    <name type="scientific">Cucumis melo</name>
    <name type="common">Muskmelon</name>
    <dbReference type="NCBI Taxonomy" id="3656"/>
    <lineage>
        <taxon>Eukaryota</taxon>
        <taxon>Viridiplantae</taxon>
        <taxon>Streptophyta</taxon>
        <taxon>Embryophyta</taxon>
        <taxon>Tracheophyta</taxon>
        <taxon>Spermatophyta</taxon>
        <taxon>Magnoliopsida</taxon>
        <taxon>eudicotyledons</taxon>
        <taxon>Gunneridae</taxon>
        <taxon>Pentapetalae</taxon>
        <taxon>rosids</taxon>
        <taxon>fabids</taxon>
        <taxon>Cucurbitales</taxon>
        <taxon>Cucurbitaceae</taxon>
        <taxon>Benincaseae</taxon>
        <taxon>Cucumis</taxon>
    </lineage>
</organism>
<reference evidence="1" key="1">
    <citation type="submission" date="2023-03" db="UniProtKB">
        <authorList>
            <consortium name="EnsemblPlants"/>
        </authorList>
    </citation>
    <scope>IDENTIFICATION</scope>
</reference>
<proteinExistence type="predicted"/>
<dbReference type="Gramene" id="MELO3C035647.2.1">
    <property type="protein sequence ID" value="MELO3C035647.2.1"/>
    <property type="gene ID" value="MELO3C035647.2"/>
</dbReference>
<evidence type="ECO:0000313" key="1">
    <source>
        <dbReference type="EnsemblPlants" id="MELO3C035647.2.1"/>
    </source>
</evidence>
<dbReference type="AlphaFoldDB" id="A0A9I9EMU9"/>
<sequence>MAMLVFNILVQISVEYWTSVEIELLMPDTLPQSARSFQFYFQYVGGVVHRVCVSVLDVMITRALVECVLVRRTMFVNFMITSFELKAGGLGGCVTAMGYSG</sequence>
<accession>A0A9I9EMU9</accession>